<feature type="compositionally biased region" description="Low complexity" evidence="1">
    <location>
        <begin position="219"/>
        <end position="238"/>
    </location>
</feature>
<feature type="transmembrane region" description="Helical" evidence="2">
    <location>
        <begin position="145"/>
        <end position="163"/>
    </location>
</feature>
<keyword evidence="2" id="KW-0472">Membrane</keyword>
<protein>
    <submittedName>
        <fullName evidence="3">Hypothetical membrane associated protein</fullName>
    </submittedName>
</protein>
<organism evidence="3 4">
    <name type="scientific">Bifidobacterium animalis subsp. lactis CNCM I-2494</name>
    <dbReference type="NCBI Taxonomy" id="1042403"/>
    <lineage>
        <taxon>Bacteria</taxon>
        <taxon>Bacillati</taxon>
        <taxon>Actinomycetota</taxon>
        <taxon>Actinomycetes</taxon>
        <taxon>Bifidobacteriales</taxon>
        <taxon>Bifidobacteriaceae</taxon>
        <taxon>Bifidobacterium</taxon>
    </lineage>
</organism>
<dbReference type="KEGG" id="bnm:BALAC2494_01204"/>
<dbReference type="AlphaFoldDB" id="A0A806FVQ2"/>
<dbReference type="GeneID" id="29695867"/>
<feature type="compositionally biased region" description="Polar residues" evidence="1">
    <location>
        <begin position="205"/>
        <end position="218"/>
    </location>
</feature>
<gene>
    <name evidence="3" type="ORF">BALAC2494_01204</name>
</gene>
<reference evidence="3 4" key="1">
    <citation type="journal article" date="2011" name="J. Bacteriol.">
        <title>Genome Sequence of the Probiotic Strain Bifidobacterium animalis subsp. lactis CNCM I-2494.</title>
        <authorList>
            <person name="Chervaux C."/>
            <person name="Grimaldi C."/>
            <person name="Bolotin A."/>
            <person name="Quinquis B."/>
            <person name="Legrain-Raspaud S."/>
            <person name="van Hylckama Vlieg J.E."/>
            <person name="Denariaz G."/>
            <person name="Smokvina T."/>
        </authorList>
    </citation>
    <scope>NUCLEOTIDE SEQUENCE [LARGE SCALE GENOMIC DNA]</scope>
    <source>
        <strain evidence="3 4">CNCM I-2494</strain>
    </source>
</reference>
<dbReference type="RefSeq" id="WP_014482916.1">
    <property type="nucleotide sequence ID" value="NC_017215.1"/>
</dbReference>
<name>A0A806FVQ2_BIFAN</name>
<evidence type="ECO:0000256" key="1">
    <source>
        <dbReference type="SAM" id="MobiDB-lite"/>
    </source>
</evidence>
<dbReference type="EMBL" id="CP002915">
    <property type="protein sequence ID" value="AEK30382.1"/>
    <property type="molecule type" value="Genomic_DNA"/>
</dbReference>
<dbReference type="Proteomes" id="UP000008394">
    <property type="component" value="Chromosome"/>
</dbReference>
<evidence type="ECO:0000313" key="3">
    <source>
        <dbReference type="EMBL" id="AEK30382.1"/>
    </source>
</evidence>
<feature type="compositionally biased region" description="Polar residues" evidence="1">
    <location>
        <begin position="172"/>
        <end position="181"/>
    </location>
</feature>
<sequence>MDKLGWFETISFIKDIKIGVAMGRRDMEVGDAVAVNDNGCKGIGFVVASSDDPEKTGGVGAAGRTAYLIRWVLGKNLQHGTTMGARGESWLNDDPKRIRIDGVQGYTMPKRFMGRNVARLCKGDNEFIGLPAPHDASMRMPMVRLAAVSVVCVLSIVLSLVFVRNREQTRLPMQQSVSAESSIDGGDAGIPGSGADNPYYYDESSGWTQEDSNEGSAQSDTNTADSADDSGATAGNSGFDPDNIRGTWCRSDGVTCVKITPQTEGNTSPLVLDTSRMGDLNPLPNGQTTIPLGYVHQDNPNTSSGAQQLITQYTYRIDCEVWAQYYNNVACDGEAVHTVDMSLPDVPRSGIKFVQRPLSVTRVISTSDSPIEGLDDSNPPTRAVYLVVEPYGGRAADSVSDDTVFYWRSY</sequence>
<keyword evidence="2" id="KW-1133">Transmembrane helix</keyword>
<proteinExistence type="predicted"/>
<evidence type="ECO:0000313" key="4">
    <source>
        <dbReference type="Proteomes" id="UP000008394"/>
    </source>
</evidence>
<accession>A0A806FVQ2</accession>
<evidence type="ECO:0000256" key="2">
    <source>
        <dbReference type="SAM" id="Phobius"/>
    </source>
</evidence>
<feature type="region of interest" description="Disordered" evidence="1">
    <location>
        <begin position="172"/>
        <end position="242"/>
    </location>
</feature>
<keyword evidence="2" id="KW-0812">Transmembrane</keyword>